<evidence type="ECO:0000313" key="2">
    <source>
        <dbReference type="EMBL" id="GCF15728.1"/>
    </source>
</evidence>
<accession>A0A4C2EMB7</accession>
<proteinExistence type="predicted"/>
<comment type="caution">
    <text evidence="2">The sequence shown here is derived from an EMBL/GenBank/DDBJ whole genome shotgun (WGS) entry which is preliminary data.</text>
</comment>
<feature type="region of interest" description="Disordered" evidence="1">
    <location>
        <begin position="106"/>
        <end position="127"/>
    </location>
</feature>
<feature type="compositionally biased region" description="Low complexity" evidence="1">
    <location>
        <begin position="110"/>
        <end position="119"/>
    </location>
</feature>
<reference evidence="2 3" key="1">
    <citation type="submission" date="2019-02" db="EMBL/GenBank/DDBJ databases">
        <title>Haloarcula mannanilyticum sp. nov., a mannan degrading haloarchaeon isolated from commercial salt.</title>
        <authorList>
            <person name="Enomoto S."/>
            <person name="Shimane Y."/>
            <person name="Kamekura M."/>
            <person name="Ito T."/>
            <person name="Moriya O."/>
            <person name="Ihara K."/>
            <person name="Takahashi-Ando N."/>
            <person name="Fukushima Y."/>
            <person name="Yoshida Y."/>
            <person name="Usama R."/>
            <person name="Takai K."/>
            <person name="Minegishi H."/>
        </authorList>
    </citation>
    <scope>NUCLEOTIDE SEQUENCE [LARGE SCALE GENOMIC DNA]</scope>
    <source>
        <strain evidence="2 3">MD130-1</strain>
    </source>
</reference>
<name>A0A4C2EMB7_9EURY</name>
<keyword evidence="3" id="KW-1185">Reference proteome</keyword>
<gene>
    <name evidence="2" type="ORF">Harman_36630</name>
</gene>
<organism evidence="2 3">
    <name type="scientific">Haloarcula mannanilytica</name>
    <dbReference type="NCBI Taxonomy" id="2509225"/>
    <lineage>
        <taxon>Archaea</taxon>
        <taxon>Methanobacteriati</taxon>
        <taxon>Methanobacteriota</taxon>
        <taxon>Stenosarchaea group</taxon>
        <taxon>Halobacteria</taxon>
        <taxon>Halobacteriales</taxon>
        <taxon>Haloarculaceae</taxon>
        <taxon>Haloarcula</taxon>
    </lineage>
</organism>
<dbReference type="Proteomes" id="UP000304382">
    <property type="component" value="Unassembled WGS sequence"/>
</dbReference>
<evidence type="ECO:0000256" key="1">
    <source>
        <dbReference type="SAM" id="MobiDB-lite"/>
    </source>
</evidence>
<sequence length="232" mass="25075">MVDLRLTLPDLSGLDAALYKLDSEVIDIVLSAQRAFPEEELRKARVAQKVGMSPSTIYTLNNAFQPIQLDIPVSTIVDLENTLNSVLQQIDSPSIQADLATIQITQRKASTSTPSTTSPVNPSHEIPPEERILNKTSWEGRDWYQDRIWEIAVTIVDHIFLKAKQAGELTDATEDEIAVGMTAVAFVIVFFLTSGMVAPITAAGAAGGITKVGIGASEGRVERKGLGEGDDE</sequence>
<protein>
    <submittedName>
        <fullName evidence="2">Uncharacterized protein</fullName>
    </submittedName>
</protein>
<dbReference type="RefSeq" id="WP_137685154.1">
    <property type="nucleotide sequence ID" value="NZ_BIXZ01000010.1"/>
</dbReference>
<dbReference type="OrthoDB" id="387598at2157"/>
<dbReference type="EMBL" id="BIXZ01000010">
    <property type="protein sequence ID" value="GCF15728.1"/>
    <property type="molecule type" value="Genomic_DNA"/>
</dbReference>
<evidence type="ECO:0000313" key="3">
    <source>
        <dbReference type="Proteomes" id="UP000304382"/>
    </source>
</evidence>
<dbReference type="AlphaFoldDB" id="A0A4C2EMB7"/>